<dbReference type="CDD" id="cd00060">
    <property type="entry name" value="FHA"/>
    <property type="match status" value="1"/>
</dbReference>
<keyword evidence="2" id="KW-0472">Membrane</keyword>
<protein>
    <submittedName>
        <fullName evidence="4">FHA domain-containing protein</fullName>
    </submittedName>
</protein>
<dbReference type="EMBL" id="RAYQ01000006">
    <property type="protein sequence ID" value="RKI92108.1"/>
    <property type="molecule type" value="Genomic_DNA"/>
</dbReference>
<dbReference type="PANTHER" id="PTHR23308">
    <property type="entry name" value="NUCLEAR INHIBITOR OF PROTEIN PHOSPHATASE-1"/>
    <property type="match status" value="1"/>
</dbReference>
<gene>
    <name evidence="4" type="ORF">D7V94_08565</name>
</gene>
<reference evidence="4 5" key="1">
    <citation type="submission" date="2018-09" db="EMBL/GenBank/DDBJ databases">
        <title>Murine metabolic-syndrome-specific gut microbial biobank.</title>
        <authorList>
            <person name="Liu C."/>
        </authorList>
    </citation>
    <scope>NUCLEOTIDE SEQUENCE [LARGE SCALE GENOMIC DNA]</scope>
    <source>
        <strain evidence="4 5">0.1xD8-82</strain>
    </source>
</reference>
<dbReference type="InterPro" id="IPR045962">
    <property type="entry name" value="DUF6382"/>
</dbReference>
<evidence type="ECO:0000256" key="2">
    <source>
        <dbReference type="SAM" id="Phobius"/>
    </source>
</evidence>
<dbReference type="Pfam" id="PF19909">
    <property type="entry name" value="DUF6382"/>
    <property type="match status" value="1"/>
</dbReference>
<comment type="caution">
    <text evidence="4">The sequence shown here is derived from an EMBL/GenBank/DDBJ whole genome shotgun (WGS) entry which is preliminary data.</text>
</comment>
<evidence type="ECO:0000259" key="3">
    <source>
        <dbReference type="PROSITE" id="PS50006"/>
    </source>
</evidence>
<name>A0A3A9ALA1_9FIRM</name>
<dbReference type="Gene3D" id="2.60.200.20">
    <property type="match status" value="1"/>
</dbReference>
<keyword evidence="2" id="KW-0812">Transmembrane</keyword>
<dbReference type="InterPro" id="IPR008984">
    <property type="entry name" value="SMAD_FHA_dom_sf"/>
</dbReference>
<dbReference type="Pfam" id="PF00498">
    <property type="entry name" value="FHA"/>
    <property type="match status" value="1"/>
</dbReference>
<feature type="compositionally biased region" description="Polar residues" evidence="1">
    <location>
        <begin position="198"/>
        <end position="210"/>
    </location>
</feature>
<dbReference type="InterPro" id="IPR050923">
    <property type="entry name" value="Cell_Proc_Reg/RNA_Proc"/>
</dbReference>
<dbReference type="AlphaFoldDB" id="A0A3A9ALA1"/>
<sequence>MLDVKYYKDYRHNYLIIKDDGSLSEYVYQRKMMTENTIKGLLNCQERFINGEILLYYEITSRQSLFHIFDGKGIGMDELGSFFVQLKVVNDMLQKYLLDGSCLALSPEYIFQNIETGEYSFLYYPGSDEGSLSKLMDFFISKVDGEDMEAVEAVYKIADLINREQFVLDEVLRWFQDDISQRKKDNYFPYEMQFQNQKLSDQNQSDQAQRSGYRRESLDEEEGGNGEGKEPYESVMSQTFPEEKDAKEITRDFKKALPVLGIGISGAGILTYVMYFYQLSYKEEIYIIAGWVLMAVLILGAILWYLHPLLNRKKKIQEQEDTERERYYTPAYENNETVSDTDIGNTVFIPWTESYENKLYSMDKKIKCHIDLGSLPLTVGKLAGAVDMVIDEKSISRMHAKFFRDGNKIYISDLNSTNGTFRNGMRLAPNASEMIEPGDEIRLGKLKFIYR</sequence>
<feature type="transmembrane region" description="Helical" evidence="2">
    <location>
        <begin position="285"/>
        <end position="306"/>
    </location>
</feature>
<evidence type="ECO:0000313" key="5">
    <source>
        <dbReference type="Proteomes" id="UP000280696"/>
    </source>
</evidence>
<organism evidence="4 5">
    <name type="scientific">Parablautia intestinalis</name>
    <dbReference type="NCBI Taxonomy" id="2320100"/>
    <lineage>
        <taxon>Bacteria</taxon>
        <taxon>Bacillati</taxon>
        <taxon>Bacillota</taxon>
        <taxon>Clostridia</taxon>
        <taxon>Lachnospirales</taxon>
        <taxon>Lachnospiraceae</taxon>
        <taxon>Parablautia</taxon>
    </lineage>
</organism>
<dbReference type="InterPro" id="IPR000253">
    <property type="entry name" value="FHA_dom"/>
</dbReference>
<keyword evidence="2" id="KW-1133">Transmembrane helix</keyword>
<proteinExistence type="predicted"/>
<dbReference type="Proteomes" id="UP000280696">
    <property type="component" value="Unassembled WGS sequence"/>
</dbReference>
<feature type="transmembrane region" description="Helical" evidence="2">
    <location>
        <begin position="257"/>
        <end position="279"/>
    </location>
</feature>
<evidence type="ECO:0000313" key="4">
    <source>
        <dbReference type="EMBL" id="RKI92108.1"/>
    </source>
</evidence>
<feature type="region of interest" description="Disordered" evidence="1">
    <location>
        <begin position="198"/>
        <end position="236"/>
    </location>
</feature>
<accession>A0A3A9ALA1</accession>
<evidence type="ECO:0000256" key="1">
    <source>
        <dbReference type="SAM" id="MobiDB-lite"/>
    </source>
</evidence>
<dbReference type="RefSeq" id="WP_120468755.1">
    <property type="nucleotide sequence ID" value="NZ_RAYQ01000006.1"/>
</dbReference>
<dbReference type="OrthoDB" id="9783862at2"/>
<dbReference type="SMART" id="SM00240">
    <property type="entry name" value="FHA"/>
    <property type="match status" value="1"/>
</dbReference>
<dbReference type="SUPFAM" id="SSF49879">
    <property type="entry name" value="SMAD/FHA domain"/>
    <property type="match status" value="1"/>
</dbReference>
<feature type="domain" description="FHA" evidence="3">
    <location>
        <begin position="377"/>
        <end position="427"/>
    </location>
</feature>
<dbReference type="PROSITE" id="PS50006">
    <property type="entry name" value="FHA_DOMAIN"/>
    <property type="match status" value="1"/>
</dbReference>
<keyword evidence="5" id="KW-1185">Reference proteome</keyword>